<evidence type="ECO:0000313" key="2">
    <source>
        <dbReference type="Proteomes" id="UP000026962"/>
    </source>
</evidence>
<protein>
    <submittedName>
        <fullName evidence="1">Uncharacterized protein</fullName>
    </submittedName>
</protein>
<proteinExistence type="predicted"/>
<dbReference type="Proteomes" id="UP000026962">
    <property type="component" value="Chromosome 11"/>
</dbReference>
<reference evidence="1" key="1">
    <citation type="submission" date="2015-04" db="UniProtKB">
        <authorList>
            <consortium name="EnsemblPlants"/>
        </authorList>
    </citation>
    <scope>IDENTIFICATION</scope>
</reference>
<dbReference type="EnsemblPlants" id="OPUNC11G00170.1">
    <property type="protein sequence ID" value="OPUNC11G00170.1"/>
    <property type="gene ID" value="OPUNC11G00170"/>
</dbReference>
<name>A0A0E0MBF3_ORYPU</name>
<dbReference type="HOGENOM" id="CLU_2692038_0_0_1"/>
<sequence>METTRERAAARGRVWRWQWHRRWGGKERIRRRQASGEARRRAGAVAAVRGVDPAPAIHALPQEHKSILTSCSVM</sequence>
<accession>A0A0E0MBF3</accession>
<reference evidence="1" key="2">
    <citation type="submission" date="2018-05" db="EMBL/GenBank/DDBJ databases">
        <title>OpunRS2 (Oryza punctata Reference Sequence Version 2).</title>
        <authorList>
            <person name="Zhang J."/>
            <person name="Kudrna D."/>
            <person name="Lee S."/>
            <person name="Talag J."/>
            <person name="Welchert J."/>
            <person name="Wing R.A."/>
        </authorList>
    </citation>
    <scope>NUCLEOTIDE SEQUENCE [LARGE SCALE GENOMIC DNA]</scope>
</reference>
<dbReference type="Gramene" id="OPUNC11G00170.1">
    <property type="protein sequence ID" value="OPUNC11G00170.1"/>
    <property type="gene ID" value="OPUNC11G00170"/>
</dbReference>
<organism evidence="1">
    <name type="scientific">Oryza punctata</name>
    <name type="common">Red rice</name>
    <dbReference type="NCBI Taxonomy" id="4537"/>
    <lineage>
        <taxon>Eukaryota</taxon>
        <taxon>Viridiplantae</taxon>
        <taxon>Streptophyta</taxon>
        <taxon>Embryophyta</taxon>
        <taxon>Tracheophyta</taxon>
        <taxon>Spermatophyta</taxon>
        <taxon>Magnoliopsida</taxon>
        <taxon>Liliopsida</taxon>
        <taxon>Poales</taxon>
        <taxon>Poaceae</taxon>
        <taxon>BOP clade</taxon>
        <taxon>Oryzoideae</taxon>
        <taxon>Oryzeae</taxon>
        <taxon>Oryzinae</taxon>
        <taxon>Oryza</taxon>
    </lineage>
</organism>
<evidence type="ECO:0000313" key="1">
    <source>
        <dbReference type="EnsemblPlants" id="OPUNC11G00170.1"/>
    </source>
</evidence>
<dbReference type="AlphaFoldDB" id="A0A0E0MBF3"/>
<keyword evidence="2" id="KW-1185">Reference proteome</keyword>